<keyword evidence="4 7" id="KW-0812">Transmembrane</keyword>
<gene>
    <name evidence="8" type="ORF">NU08_1773</name>
</gene>
<evidence type="ECO:0000256" key="3">
    <source>
        <dbReference type="ARBA" id="ARBA00022679"/>
    </source>
</evidence>
<evidence type="ECO:0000313" key="9">
    <source>
        <dbReference type="Proteomes" id="UP000290433"/>
    </source>
</evidence>
<dbReference type="GO" id="GO:0005886">
    <property type="term" value="C:plasma membrane"/>
    <property type="evidence" value="ECO:0007669"/>
    <property type="project" value="InterPro"/>
</dbReference>
<evidence type="ECO:0000313" key="8">
    <source>
        <dbReference type="EMBL" id="RYJ39465.1"/>
    </source>
</evidence>
<keyword evidence="2" id="KW-1003">Cell membrane</keyword>
<evidence type="ECO:0000256" key="1">
    <source>
        <dbReference type="ARBA" id="ARBA00007150"/>
    </source>
</evidence>
<keyword evidence="6 7" id="KW-0472">Membrane</keyword>
<dbReference type="Proteomes" id="UP000290433">
    <property type="component" value="Unassembled WGS sequence"/>
</dbReference>
<evidence type="ECO:0000256" key="6">
    <source>
        <dbReference type="ARBA" id="ARBA00023136"/>
    </source>
</evidence>
<feature type="transmembrane region" description="Helical" evidence="7">
    <location>
        <begin position="213"/>
        <end position="234"/>
    </location>
</feature>
<evidence type="ECO:0000256" key="2">
    <source>
        <dbReference type="ARBA" id="ARBA00022475"/>
    </source>
</evidence>
<feature type="transmembrane region" description="Helical" evidence="7">
    <location>
        <begin position="49"/>
        <end position="69"/>
    </location>
</feature>
<proteinExistence type="inferred from homology"/>
<keyword evidence="8" id="KW-0449">Lipoprotein</keyword>
<evidence type="ECO:0000256" key="7">
    <source>
        <dbReference type="SAM" id="Phobius"/>
    </source>
</evidence>
<dbReference type="GO" id="GO:0008961">
    <property type="term" value="F:phosphatidylglycerol-prolipoprotein diacylglyceryl transferase activity"/>
    <property type="evidence" value="ECO:0007669"/>
    <property type="project" value="InterPro"/>
</dbReference>
<organism evidence="8 9">
    <name type="scientific">Flavobacterium anhuiense</name>
    <dbReference type="NCBI Taxonomy" id="459526"/>
    <lineage>
        <taxon>Bacteria</taxon>
        <taxon>Pseudomonadati</taxon>
        <taxon>Bacteroidota</taxon>
        <taxon>Flavobacteriia</taxon>
        <taxon>Flavobacteriales</taxon>
        <taxon>Flavobacteriaceae</taxon>
        <taxon>Flavobacterium</taxon>
    </lineage>
</organism>
<keyword evidence="3 8" id="KW-0808">Transferase</keyword>
<feature type="transmembrane region" description="Helical" evidence="7">
    <location>
        <begin position="89"/>
        <end position="105"/>
    </location>
</feature>
<sequence length="247" mass="28198">MKLPFAPVIFGYEINIHLVLEYLAFFLGYRYYVFLRKRTNDTIVSTNRLSIILGAAIGAFLGSRIMGFLENPVFHLDARSILDLFNAKTIMGGLFGGLLGVEIAKKIIGEKESSGDLFTFPIILGIFIGRIGCFLSGTNEFTYGKETTFFMGMNLGDNVIRHPIALYELLFLIILFFVLKKLKTKNLKSGLLFQYFMIAYFTFRFFVEFLKPNYFLIFGISSIQILCLICLLYYNKTILNLFVKNAS</sequence>
<comment type="caution">
    <text evidence="8">The sequence shown here is derived from an EMBL/GenBank/DDBJ whole genome shotgun (WGS) entry which is preliminary data.</text>
</comment>
<dbReference type="PANTHER" id="PTHR30589">
    <property type="entry name" value="PROLIPOPROTEIN DIACYLGLYCERYL TRANSFERASE"/>
    <property type="match status" value="1"/>
</dbReference>
<dbReference type="GO" id="GO:0042158">
    <property type="term" value="P:lipoprotein biosynthetic process"/>
    <property type="evidence" value="ECO:0007669"/>
    <property type="project" value="InterPro"/>
</dbReference>
<comment type="similarity">
    <text evidence="1">Belongs to the Lgt family.</text>
</comment>
<accession>A0A444W0Q0</accession>
<feature type="transmembrane region" description="Helical" evidence="7">
    <location>
        <begin position="6"/>
        <end position="29"/>
    </location>
</feature>
<dbReference type="AlphaFoldDB" id="A0A444W0Q0"/>
<dbReference type="OrthoDB" id="871140at2"/>
<keyword evidence="5 7" id="KW-1133">Transmembrane helix</keyword>
<feature type="transmembrane region" description="Helical" evidence="7">
    <location>
        <begin position="159"/>
        <end position="179"/>
    </location>
</feature>
<evidence type="ECO:0000256" key="4">
    <source>
        <dbReference type="ARBA" id="ARBA00022692"/>
    </source>
</evidence>
<feature type="transmembrane region" description="Helical" evidence="7">
    <location>
        <begin position="191"/>
        <end position="207"/>
    </location>
</feature>
<dbReference type="RefSeq" id="WP_129746713.1">
    <property type="nucleotide sequence ID" value="NZ_JUIV01000004.1"/>
</dbReference>
<dbReference type="EMBL" id="JUIV01000004">
    <property type="protein sequence ID" value="RYJ39465.1"/>
    <property type="molecule type" value="Genomic_DNA"/>
</dbReference>
<evidence type="ECO:0000256" key="5">
    <source>
        <dbReference type="ARBA" id="ARBA00022989"/>
    </source>
</evidence>
<protein>
    <submittedName>
        <fullName evidence="8">Prolipoprotein diacylglyceryl transferase</fullName>
    </submittedName>
</protein>
<name>A0A444W0Q0_9FLAO</name>
<reference evidence="8 9" key="1">
    <citation type="submission" date="2014-12" db="EMBL/GenBank/DDBJ databases">
        <title>Genome sequence of Flavobacterium anhuiense RCM74.</title>
        <authorList>
            <person name="Kim J.F."/>
            <person name="Song J.Y."/>
            <person name="Kwak M.-J."/>
            <person name="Lee S.-W."/>
        </authorList>
    </citation>
    <scope>NUCLEOTIDE SEQUENCE [LARGE SCALE GENOMIC DNA]</scope>
    <source>
        <strain evidence="8 9">RCM74</strain>
    </source>
</reference>
<feature type="transmembrane region" description="Helical" evidence="7">
    <location>
        <begin position="117"/>
        <end position="139"/>
    </location>
</feature>
<dbReference type="Pfam" id="PF01790">
    <property type="entry name" value="LGT"/>
    <property type="match status" value="1"/>
</dbReference>
<dbReference type="PANTHER" id="PTHR30589:SF0">
    <property type="entry name" value="PHOSPHATIDYLGLYCEROL--PROLIPOPROTEIN DIACYLGLYCERYL TRANSFERASE"/>
    <property type="match status" value="1"/>
</dbReference>
<dbReference type="InterPro" id="IPR001640">
    <property type="entry name" value="Lgt"/>
</dbReference>